<reference evidence="1 2" key="1">
    <citation type="journal article" date="2011" name="Genome Biol.">
        <title>Genome sequence of the insect pathogenic fungus Cordyceps militaris, a valued traditional Chinese medicine.</title>
        <authorList>
            <person name="Zheng P."/>
            <person name="Xia Y."/>
            <person name="Xiao G."/>
            <person name="Xiong C."/>
            <person name="Hu X."/>
            <person name="Zhang S."/>
            <person name="Zheng H."/>
            <person name="Huang Y."/>
            <person name="Zhou Y."/>
            <person name="Wang S."/>
            <person name="Zhao G.P."/>
            <person name="Liu X."/>
            <person name="St Leger R.J."/>
            <person name="Wang C."/>
        </authorList>
    </citation>
    <scope>NUCLEOTIDE SEQUENCE [LARGE SCALE GENOMIC DNA]</scope>
    <source>
        <strain evidence="1 2">CM01</strain>
    </source>
</reference>
<keyword evidence="2" id="KW-1185">Reference proteome</keyword>
<protein>
    <submittedName>
        <fullName evidence="1">Uncharacterized protein</fullName>
    </submittedName>
</protein>
<dbReference type="EMBL" id="JH126401">
    <property type="protein sequence ID" value="EGX93478.1"/>
    <property type="molecule type" value="Genomic_DNA"/>
</dbReference>
<dbReference type="HOGENOM" id="CLU_2527381_0_0_1"/>
<dbReference type="Proteomes" id="UP000001610">
    <property type="component" value="Unassembled WGS sequence"/>
</dbReference>
<sequence>MPTCETLPGAHNVRRCLTDLAGVGGHTVFSLVPPSSWDPRRRGALNGDALCEAFLCIKDPSSLDGRSPVFRTSSKSLTASYMAP</sequence>
<dbReference type="RefSeq" id="XP_006670061.1">
    <property type="nucleotide sequence ID" value="XM_006669998.1"/>
</dbReference>
<dbReference type="KEGG" id="cmt:CCM_04852"/>
<gene>
    <name evidence="1" type="ORF">CCM_04852</name>
</gene>
<dbReference type="GeneID" id="18166873"/>
<organism evidence="1 2">
    <name type="scientific">Cordyceps militaris (strain CM01)</name>
    <name type="common">Caterpillar fungus</name>
    <dbReference type="NCBI Taxonomy" id="983644"/>
    <lineage>
        <taxon>Eukaryota</taxon>
        <taxon>Fungi</taxon>
        <taxon>Dikarya</taxon>
        <taxon>Ascomycota</taxon>
        <taxon>Pezizomycotina</taxon>
        <taxon>Sordariomycetes</taxon>
        <taxon>Hypocreomycetidae</taxon>
        <taxon>Hypocreales</taxon>
        <taxon>Cordycipitaceae</taxon>
        <taxon>Cordyceps</taxon>
    </lineage>
</organism>
<dbReference type="VEuPathDB" id="FungiDB:CCM_04852"/>
<dbReference type="AlphaFoldDB" id="G3JEY5"/>
<dbReference type="InParanoid" id="G3JEY5"/>
<accession>G3JEY5</accession>
<name>G3JEY5_CORMM</name>
<proteinExistence type="predicted"/>
<evidence type="ECO:0000313" key="1">
    <source>
        <dbReference type="EMBL" id="EGX93478.1"/>
    </source>
</evidence>
<evidence type="ECO:0000313" key="2">
    <source>
        <dbReference type="Proteomes" id="UP000001610"/>
    </source>
</evidence>